<feature type="compositionally biased region" description="Polar residues" evidence="1">
    <location>
        <begin position="379"/>
        <end position="397"/>
    </location>
</feature>
<reference evidence="2 3" key="1">
    <citation type="submission" date="2018-06" db="EMBL/GenBank/DDBJ databases">
        <title>Comparative genomics reveals the genomic features of Rhizophagus irregularis, R. cerebriforme, R. diaphanum and Gigaspora rosea, and their symbiotic lifestyle signature.</title>
        <authorList>
            <person name="Morin E."/>
            <person name="San Clemente H."/>
            <person name="Chen E.C.H."/>
            <person name="De La Providencia I."/>
            <person name="Hainaut M."/>
            <person name="Kuo A."/>
            <person name="Kohler A."/>
            <person name="Murat C."/>
            <person name="Tang N."/>
            <person name="Roy S."/>
            <person name="Loubradou J."/>
            <person name="Henrissat B."/>
            <person name="Grigoriev I.V."/>
            <person name="Corradi N."/>
            <person name="Roux C."/>
            <person name="Martin F.M."/>
        </authorList>
    </citation>
    <scope>NUCLEOTIDE SEQUENCE [LARGE SCALE GENOMIC DNA]</scope>
    <source>
        <strain evidence="2 3">DAOM 194757</strain>
    </source>
</reference>
<comment type="caution">
    <text evidence="2">The sequence shown here is derived from an EMBL/GenBank/DDBJ whole genome shotgun (WGS) entry which is preliminary data.</text>
</comment>
<sequence>MPCYADTIVKIKYVRKNKKVNANFMVIWAVGLYSVEREQNEIELVLFVPIKYDERDLETQAVFEKECFYSVSSKMFLAFTEMTVSISTGMSILNKVSTLNKCLLKVSLVEFSQETPRLLANDNNAIFDLLINDYTGQEYNFIVKIVFSHSNLRFSHLKTKIHQQASLVFIVGQLEVIDNNFYVYVKEINFINTELLPKQQIFDNRNSSEAVKTIWSKLISTHKNIIIDSKDSSEVKSLPSISTNEFNKESNFNLHPSKCASSLKYKKPDIVVLDDVNNEDFYNDKAINMNKFDEIDESKGLQKKKKCQKGAVGNSKKGKEIFEQLLIDSEDNIFCQDDVIDTNELDHNLESDDSEKKKKSQKNSVRNSTKRGKRGDRSLYSTSKSNNVNFNSNIKIE</sequence>
<protein>
    <submittedName>
        <fullName evidence="2">Uncharacterized protein</fullName>
    </submittedName>
</protein>
<dbReference type="Proteomes" id="UP000266673">
    <property type="component" value="Unassembled WGS sequence"/>
</dbReference>
<proteinExistence type="predicted"/>
<accession>A0A397UNT1</accession>
<evidence type="ECO:0000313" key="2">
    <source>
        <dbReference type="EMBL" id="RIB08776.1"/>
    </source>
</evidence>
<keyword evidence="3" id="KW-1185">Reference proteome</keyword>
<feature type="region of interest" description="Disordered" evidence="1">
    <location>
        <begin position="347"/>
        <end position="397"/>
    </location>
</feature>
<evidence type="ECO:0000313" key="3">
    <source>
        <dbReference type="Proteomes" id="UP000266673"/>
    </source>
</evidence>
<dbReference type="OrthoDB" id="2448340at2759"/>
<dbReference type="EMBL" id="QKWP01001464">
    <property type="protein sequence ID" value="RIB08776.1"/>
    <property type="molecule type" value="Genomic_DNA"/>
</dbReference>
<name>A0A397UNT1_9GLOM</name>
<evidence type="ECO:0000256" key="1">
    <source>
        <dbReference type="SAM" id="MobiDB-lite"/>
    </source>
</evidence>
<organism evidence="2 3">
    <name type="scientific">Gigaspora rosea</name>
    <dbReference type="NCBI Taxonomy" id="44941"/>
    <lineage>
        <taxon>Eukaryota</taxon>
        <taxon>Fungi</taxon>
        <taxon>Fungi incertae sedis</taxon>
        <taxon>Mucoromycota</taxon>
        <taxon>Glomeromycotina</taxon>
        <taxon>Glomeromycetes</taxon>
        <taxon>Diversisporales</taxon>
        <taxon>Gigasporaceae</taxon>
        <taxon>Gigaspora</taxon>
    </lineage>
</organism>
<feature type="compositionally biased region" description="Basic and acidic residues" evidence="1">
    <location>
        <begin position="347"/>
        <end position="356"/>
    </location>
</feature>
<dbReference type="AlphaFoldDB" id="A0A397UNT1"/>
<gene>
    <name evidence="2" type="ORF">C2G38_2210769</name>
</gene>